<dbReference type="PANTHER" id="PTHR47783">
    <property type="entry name" value="ZN(II)2CYS6 TRANSCRIPTION FACTOR (EUROFUNG)-RELATED"/>
    <property type="match status" value="1"/>
</dbReference>
<feature type="domain" description="Zn(2)-C6 fungal-type" evidence="4">
    <location>
        <begin position="31"/>
        <end position="66"/>
    </location>
</feature>
<keyword evidence="2" id="KW-0539">Nucleus</keyword>
<dbReference type="GO" id="GO:0003677">
    <property type="term" value="F:DNA binding"/>
    <property type="evidence" value="ECO:0007669"/>
    <property type="project" value="InterPro"/>
</dbReference>
<dbReference type="STRING" id="1051891.A0A0C3QYP0"/>
<gene>
    <name evidence="5" type="ORF">M407DRAFT_218611</name>
</gene>
<dbReference type="PROSITE" id="PS50048">
    <property type="entry name" value="ZN2_CY6_FUNGAL_2"/>
    <property type="match status" value="1"/>
</dbReference>
<dbReference type="InterPro" id="IPR001138">
    <property type="entry name" value="Zn2Cys6_DnaBD"/>
</dbReference>
<evidence type="ECO:0000256" key="2">
    <source>
        <dbReference type="ARBA" id="ARBA00023242"/>
    </source>
</evidence>
<protein>
    <recommendedName>
        <fullName evidence="4">Zn(2)-C6 fungal-type domain-containing protein</fullName>
    </recommendedName>
</protein>
<dbReference type="GO" id="GO:0000981">
    <property type="term" value="F:DNA-binding transcription factor activity, RNA polymerase II-specific"/>
    <property type="evidence" value="ECO:0007669"/>
    <property type="project" value="InterPro"/>
</dbReference>
<dbReference type="SUPFAM" id="SSF57701">
    <property type="entry name" value="Zn2/Cys6 DNA-binding domain"/>
    <property type="match status" value="1"/>
</dbReference>
<dbReference type="PANTHER" id="PTHR47783:SF1">
    <property type="entry name" value="ZN(II)2CYS6 TRANSCRIPTION FACTOR (EUROFUNG)"/>
    <property type="match status" value="1"/>
</dbReference>
<dbReference type="GO" id="GO:0008270">
    <property type="term" value="F:zinc ion binding"/>
    <property type="evidence" value="ECO:0007669"/>
    <property type="project" value="InterPro"/>
</dbReference>
<feature type="region of interest" description="Disordered" evidence="3">
    <location>
        <begin position="867"/>
        <end position="886"/>
    </location>
</feature>
<keyword evidence="6" id="KW-1185">Reference proteome</keyword>
<feature type="compositionally biased region" description="Basic and acidic residues" evidence="3">
    <location>
        <begin position="118"/>
        <end position="137"/>
    </location>
</feature>
<dbReference type="AlphaFoldDB" id="A0A0C3QYP0"/>
<evidence type="ECO:0000313" key="6">
    <source>
        <dbReference type="Proteomes" id="UP000054248"/>
    </source>
</evidence>
<sequence length="930" mass="101514">MDHTFRFILEEPSGGSAKGQNNRKRARLVTACDNCRLKKIKCIRTAQLDSELPCEACKVSNTDCSYGDRDRYQNERGLSFASTIPPQPTTPTAPVPSRTTPTEEPGRKRKASIISSPEEQHETLVDRRRNSNAERRPSILTSHNSSQTTISTNGDGSRRSVISPIQTTAAPASEPVPDPALKRITVPFFRYFGPTANTPGYRRVKVRTLTLNEVGSPISSSSDSVLPVGFSNADSNPIYPYSQRVHPENNLFFSSIEGTANASISASSATTGLFDPHRPRYPSSKYLPHLAGLFFDHLACHFPFLDRKEVMQAVENETLPAVLANCVAALACRFSENPELLKGGKRAVAGEAFADMAKLLVVHMLSWPSVEVVQTLVLLAWAEFGSGRDSGLWMYSRMAVAMAMDLGLQFEATVQLATTHAEKEKIRLTWWSCILIDRINSWGTGRPIAIADDQFDICLPLCPVDPHENITQPPPPSLVFGQLASLVQLRGKIGDVLNNLVKKSNDMTLEMELTQLQYEMTSWYQNLPPSLVFNIHNFRRFSHHKQSPIFLLLHCMFHSVITLLHRPSLLQRFTPAVALPLANSVDMSRSSARSLVDMVSLADEVDSDSLIANPFLDLPILTAARSFLAEREFLAKPPENMSPMMVLLMRQWSETSLDRCKDALKKMSKYWGGVGCVKRILDQQSAGDLDFDVGEGSSGDTHMAHLRDVELITQWATKAWRRQGYKTQLKIVKQEPETSNPGAAIGLTSLTTSPQSATYVPPPNGPPPANGATPTSNSGAYLEDSPAGASVGITGILDGGPFSFLQTAASTTHQNGNGSANGHGGYDSSLRVSFNSAEADLSFPNSISTEIFSIPDGLEEFLGGAMDLGNHPGQHPHGAPPPNGGLDLQQLAAGQLDHAMSIPAFTTLIAPWFPMGQFSRAPSPVPHNQK</sequence>
<proteinExistence type="predicted"/>
<dbReference type="GO" id="GO:0006351">
    <property type="term" value="P:DNA-templated transcription"/>
    <property type="evidence" value="ECO:0007669"/>
    <property type="project" value="InterPro"/>
</dbReference>
<feature type="compositionally biased region" description="Pro residues" evidence="3">
    <location>
        <begin position="85"/>
        <end position="94"/>
    </location>
</feature>
<dbReference type="Gene3D" id="4.10.240.10">
    <property type="entry name" value="Zn(2)-C6 fungal-type DNA-binding domain"/>
    <property type="match status" value="1"/>
</dbReference>
<evidence type="ECO:0000313" key="5">
    <source>
        <dbReference type="EMBL" id="KIO34409.1"/>
    </source>
</evidence>
<organism evidence="5 6">
    <name type="scientific">Tulasnella calospora MUT 4182</name>
    <dbReference type="NCBI Taxonomy" id="1051891"/>
    <lineage>
        <taxon>Eukaryota</taxon>
        <taxon>Fungi</taxon>
        <taxon>Dikarya</taxon>
        <taxon>Basidiomycota</taxon>
        <taxon>Agaricomycotina</taxon>
        <taxon>Agaricomycetes</taxon>
        <taxon>Cantharellales</taxon>
        <taxon>Tulasnellaceae</taxon>
        <taxon>Tulasnella</taxon>
    </lineage>
</organism>
<dbReference type="OrthoDB" id="2428527at2759"/>
<name>A0A0C3QYP0_9AGAM</name>
<dbReference type="CDD" id="cd00067">
    <property type="entry name" value="GAL4"/>
    <property type="match status" value="1"/>
</dbReference>
<evidence type="ECO:0000256" key="1">
    <source>
        <dbReference type="ARBA" id="ARBA00022723"/>
    </source>
</evidence>
<dbReference type="SMART" id="SM00066">
    <property type="entry name" value="GAL4"/>
    <property type="match status" value="1"/>
</dbReference>
<dbReference type="InterPro" id="IPR007219">
    <property type="entry name" value="XnlR_reg_dom"/>
</dbReference>
<dbReference type="Proteomes" id="UP000054248">
    <property type="component" value="Unassembled WGS sequence"/>
</dbReference>
<dbReference type="CDD" id="cd12148">
    <property type="entry name" value="fungal_TF_MHR"/>
    <property type="match status" value="1"/>
</dbReference>
<dbReference type="PROSITE" id="PS00463">
    <property type="entry name" value="ZN2_CY6_FUNGAL_1"/>
    <property type="match status" value="1"/>
</dbReference>
<dbReference type="Pfam" id="PF00172">
    <property type="entry name" value="Zn_clus"/>
    <property type="match status" value="1"/>
</dbReference>
<dbReference type="SMART" id="SM00906">
    <property type="entry name" value="Fungal_trans"/>
    <property type="match status" value="1"/>
</dbReference>
<dbReference type="EMBL" id="KN822943">
    <property type="protein sequence ID" value="KIO34409.1"/>
    <property type="molecule type" value="Genomic_DNA"/>
</dbReference>
<feature type="compositionally biased region" description="Pro residues" evidence="3">
    <location>
        <begin position="760"/>
        <end position="769"/>
    </location>
</feature>
<dbReference type="Pfam" id="PF04082">
    <property type="entry name" value="Fungal_trans"/>
    <property type="match status" value="1"/>
</dbReference>
<accession>A0A0C3QYP0</accession>
<keyword evidence="1" id="KW-0479">Metal-binding</keyword>
<feature type="region of interest" description="Disordered" evidence="3">
    <location>
        <begin position="753"/>
        <end position="783"/>
    </location>
</feature>
<dbReference type="InterPro" id="IPR036864">
    <property type="entry name" value="Zn2-C6_fun-type_DNA-bd_sf"/>
</dbReference>
<reference evidence="5 6" key="1">
    <citation type="submission" date="2014-04" db="EMBL/GenBank/DDBJ databases">
        <authorList>
            <consortium name="DOE Joint Genome Institute"/>
            <person name="Kuo A."/>
            <person name="Girlanda M."/>
            <person name="Perotto S."/>
            <person name="Kohler A."/>
            <person name="Nagy L.G."/>
            <person name="Floudas D."/>
            <person name="Copeland A."/>
            <person name="Barry K.W."/>
            <person name="Cichocki N."/>
            <person name="Veneault-Fourrey C."/>
            <person name="LaButti K."/>
            <person name="Lindquist E.A."/>
            <person name="Lipzen A."/>
            <person name="Lundell T."/>
            <person name="Morin E."/>
            <person name="Murat C."/>
            <person name="Sun H."/>
            <person name="Tunlid A."/>
            <person name="Henrissat B."/>
            <person name="Grigoriev I.V."/>
            <person name="Hibbett D.S."/>
            <person name="Martin F."/>
            <person name="Nordberg H.P."/>
            <person name="Cantor M.N."/>
            <person name="Hua S.X."/>
        </authorList>
    </citation>
    <scope>NUCLEOTIDE SEQUENCE [LARGE SCALE GENOMIC DNA]</scope>
    <source>
        <strain evidence="5 6">MUT 4182</strain>
    </source>
</reference>
<feature type="compositionally biased region" description="Polar residues" evidence="3">
    <location>
        <begin position="139"/>
        <end position="155"/>
    </location>
</feature>
<evidence type="ECO:0000256" key="3">
    <source>
        <dbReference type="SAM" id="MobiDB-lite"/>
    </source>
</evidence>
<dbReference type="HOGENOM" id="CLU_325201_0_0_1"/>
<feature type="region of interest" description="Disordered" evidence="3">
    <location>
        <begin position="78"/>
        <end position="160"/>
    </location>
</feature>
<reference evidence="6" key="2">
    <citation type="submission" date="2015-01" db="EMBL/GenBank/DDBJ databases">
        <title>Evolutionary Origins and Diversification of the Mycorrhizal Mutualists.</title>
        <authorList>
            <consortium name="DOE Joint Genome Institute"/>
            <consortium name="Mycorrhizal Genomics Consortium"/>
            <person name="Kohler A."/>
            <person name="Kuo A."/>
            <person name="Nagy L.G."/>
            <person name="Floudas D."/>
            <person name="Copeland A."/>
            <person name="Barry K.W."/>
            <person name="Cichocki N."/>
            <person name="Veneault-Fourrey C."/>
            <person name="LaButti K."/>
            <person name="Lindquist E.A."/>
            <person name="Lipzen A."/>
            <person name="Lundell T."/>
            <person name="Morin E."/>
            <person name="Murat C."/>
            <person name="Riley R."/>
            <person name="Ohm R."/>
            <person name="Sun H."/>
            <person name="Tunlid A."/>
            <person name="Henrissat B."/>
            <person name="Grigoriev I.V."/>
            <person name="Hibbett D.S."/>
            <person name="Martin F."/>
        </authorList>
    </citation>
    <scope>NUCLEOTIDE SEQUENCE [LARGE SCALE GENOMIC DNA]</scope>
    <source>
        <strain evidence="6">MUT 4182</strain>
    </source>
</reference>
<evidence type="ECO:0000259" key="4">
    <source>
        <dbReference type="PROSITE" id="PS50048"/>
    </source>
</evidence>